<name>A0AA40GEB8_9HYME</name>
<feature type="compositionally biased region" description="Basic and acidic residues" evidence="1">
    <location>
        <begin position="142"/>
        <end position="151"/>
    </location>
</feature>
<feature type="compositionally biased region" description="Low complexity" evidence="1">
    <location>
        <begin position="128"/>
        <end position="139"/>
    </location>
</feature>
<evidence type="ECO:0000313" key="2">
    <source>
        <dbReference type="EMBL" id="KAK1135864.1"/>
    </source>
</evidence>
<proteinExistence type="predicted"/>
<feature type="region of interest" description="Disordered" evidence="1">
    <location>
        <begin position="82"/>
        <end position="195"/>
    </location>
</feature>
<reference evidence="2" key="1">
    <citation type="submission" date="2021-10" db="EMBL/GenBank/DDBJ databases">
        <title>Melipona bicolor Genome sequencing and assembly.</title>
        <authorList>
            <person name="Araujo N.S."/>
            <person name="Arias M.C."/>
        </authorList>
    </citation>
    <scope>NUCLEOTIDE SEQUENCE</scope>
    <source>
        <strain evidence="2">USP_2M_L1-L4_2017</strain>
        <tissue evidence="2">Whole body</tissue>
    </source>
</reference>
<evidence type="ECO:0000256" key="1">
    <source>
        <dbReference type="SAM" id="MobiDB-lite"/>
    </source>
</evidence>
<feature type="compositionally biased region" description="Polar residues" evidence="1">
    <location>
        <begin position="157"/>
        <end position="169"/>
    </location>
</feature>
<protein>
    <submittedName>
        <fullName evidence="2">Uncharacterized protein</fullName>
    </submittedName>
</protein>
<sequence>MEGQTNGPSVFAIQVMATEGPLLVGSTLDSHGQGWPCREWACKQASRDPMSEDYRLFLPQYRKFHINFQRSNLLRTTTPYRLSRSCSKKRLPSAADSGRRARRKNDDSSGIKSKLSLKPESLKERETGNTGETEMTGQGSKYDGEKRENDRLVGCSRRSNFQNGSSSIKQVLLSPVQPERPTEPNSSRNVQRIPP</sequence>
<dbReference type="EMBL" id="JAHYIQ010000001">
    <property type="protein sequence ID" value="KAK1135864.1"/>
    <property type="molecule type" value="Genomic_DNA"/>
</dbReference>
<keyword evidence="3" id="KW-1185">Reference proteome</keyword>
<organism evidence="2 3">
    <name type="scientific">Melipona bicolor</name>
    <dbReference type="NCBI Taxonomy" id="60889"/>
    <lineage>
        <taxon>Eukaryota</taxon>
        <taxon>Metazoa</taxon>
        <taxon>Ecdysozoa</taxon>
        <taxon>Arthropoda</taxon>
        <taxon>Hexapoda</taxon>
        <taxon>Insecta</taxon>
        <taxon>Pterygota</taxon>
        <taxon>Neoptera</taxon>
        <taxon>Endopterygota</taxon>
        <taxon>Hymenoptera</taxon>
        <taxon>Apocrita</taxon>
        <taxon>Aculeata</taxon>
        <taxon>Apoidea</taxon>
        <taxon>Anthophila</taxon>
        <taxon>Apidae</taxon>
        <taxon>Melipona</taxon>
    </lineage>
</organism>
<accession>A0AA40GEB8</accession>
<dbReference type="AlphaFoldDB" id="A0AA40GEB8"/>
<feature type="compositionally biased region" description="Polar residues" evidence="1">
    <location>
        <begin position="183"/>
        <end position="195"/>
    </location>
</feature>
<evidence type="ECO:0000313" key="3">
    <source>
        <dbReference type="Proteomes" id="UP001177670"/>
    </source>
</evidence>
<gene>
    <name evidence="2" type="ORF">K0M31_000436</name>
</gene>
<dbReference type="Proteomes" id="UP001177670">
    <property type="component" value="Unassembled WGS sequence"/>
</dbReference>
<comment type="caution">
    <text evidence="2">The sequence shown here is derived from an EMBL/GenBank/DDBJ whole genome shotgun (WGS) entry which is preliminary data.</text>
</comment>